<reference evidence="1 2" key="1">
    <citation type="submission" date="2019-02" db="EMBL/GenBank/DDBJ databases">
        <authorList>
            <consortium name="Pathogen Informatics"/>
        </authorList>
    </citation>
    <scope>NUCLEOTIDE SEQUENCE [LARGE SCALE GENOMIC DNA]</scope>
    <source>
        <strain evidence="1 2">3012STDY6756504</strain>
    </source>
</reference>
<dbReference type="AlphaFoldDB" id="A0A4U8VSQ8"/>
<evidence type="ECO:0000313" key="2">
    <source>
        <dbReference type="Proteomes" id="UP000290439"/>
    </source>
</evidence>
<gene>
    <name evidence="1" type="ORF">NCTC10797_00384</name>
</gene>
<sequence>MVRESSWRVITSNYMDIAPLLADCSGADVAKLLSHSDN</sequence>
<protein>
    <submittedName>
        <fullName evidence="1">Uncharacterized protein</fullName>
    </submittedName>
</protein>
<dbReference type="Proteomes" id="UP000290439">
    <property type="component" value="Chromosome"/>
</dbReference>
<dbReference type="EMBL" id="LR215973">
    <property type="protein sequence ID" value="VFA96630.1"/>
    <property type="molecule type" value="Genomic_DNA"/>
</dbReference>
<organism evidence="1 2">
    <name type="scientific">Nocardia cyriacigeorgica</name>
    <dbReference type="NCBI Taxonomy" id="135487"/>
    <lineage>
        <taxon>Bacteria</taxon>
        <taxon>Bacillati</taxon>
        <taxon>Actinomycetota</taxon>
        <taxon>Actinomycetes</taxon>
        <taxon>Mycobacteriales</taxon>
        <taxon>Nocardiaceae</taxon>
        <taxon>Nocardia</taxon>
    </lineage>
</organism>
<accession>A0A4U8VSQ8</accession>
<evidence type="ECO:0000313" key="1">
    <source>
        <dbReference type="EMBL" id="VFA96630.1"/>
    </source>
</evidence>
<name>A0A4U8VSQ8_9NOCA</name>
<proteinExistence type="predicted"/>